<evidence type="ECO:0000313" key="5">
    <source>
        <dbReference type="Proteomes" id="UP000000322"/>
    </source>
</evidence>
<dbReference type="Pfam" id="PF14258">
    <property type="entry name" value="DUF4350"/>
    <property type="match status" value="1"/>
</dbReference>
<feature type="region of interest" description="Disordered" evidence="1">
    <location>
        <begin position="1"/>
        <end position="50"/>
    </location>
</feature>
<sequence length="428" mass="43493">MDKASTLVAPDGPVAPGGEATRPAGTTTTSSTTSDGPAVRGDGTTAASRAGRRWRASRVVVVGLLSALLAGLVLVALTPSTTTVRLDPGNPSPDGAMALAQVLGDQGVDVRSTRSVAEAVGLAGPGTTLLVVDDYGMPDDVARSLLGTGSEVVLVAPGPALLAAATDQVTHASRSPQPTTPSPARCTEPDAAAAGEVTTAGGRFRAGDSATGATALCFTDDSGAGHYAVTTLDGSPDVTLRVLDDGSGLTNAAVTTAGNAALGLRMLGHEETLVWLVPERPTTADDGGGITAYLPPWAVPLAAQLLLVVLVLGLWQGRRLGPLATEDLPVVVRSSETTLGRGRLYRRSRSYGHAGASLRAGAADRMARRLGLPRSSSPDALVDAVCRATRRPPEHVSGLLYGPPPTGDVGLTRLATDLDELESEVHRA</sequence>
<feature type="region of interest" description="Disordered" evidence="1">
    <location>
        <begin position="167"/>
        <end position="188"/>
    </location>
</feature>
<gene>
    <name evidence="4" type="ordered locus">Sked_09310</name>
</gene>
<feature type="transmembrane region" description="Helical" evidence="2">
    <location>
        <begin position="59"/>
        <end position="77"/>
    </location>
</feature>
<feature type="compositionally biased region" description="Polar residues" evidence="1">
    <location>
        <begin position="167"/>
        <end position="177"/>
    </location>
</feature>
<evidence type="ECO:0000256" key="2">
    <source>
        <dbReference type="SAM" id="Phobius"/>
    </source>
</evidence>
<organism evidence="4 5">
    <name type="scientific">Sanguibacter keddieii (strain ATCC 51767 / DSM 10542 / NCFB 3025 / ST-74)</name>
    <dbReference type="NCBI Taxonomy" id="446469"/>
    <lineage>
        <taxon>Bacteria</taxon>
        <taxon>Bacillati</taxon>
        <taxon>Actinomycetota</taxon>
        <taxon>Actinomycetes</taxon>
        <taxon>Micrococcales</taxon>
        <taxon>Sanguibacteraceae</taxon>
        <taxon>Sanguibacter</taxon>
    </lineage>
</organism>
<dbReference type="InterPro" id="IPR025646">
    <property type="entry name" value="DUF4350"/>
</dbReference>
<reference evidence="4 5" key="1">
    <citation type="journal article" date="2009" name="Stand. Genomic Sci.">
        <title>Complete genome sequence of Sanguibacter keddieii type strain (ST-74).</title>
        <authorList>
            <person name="Ivanova N."/>
            <person name="Sikorski J."/>
            <person name="Sims D."/>
            <person name="Brettin T."/>
            <person name="Detter J.C."/>
            <person name="Han C."/>
            <person name="Lapidus A."/>
            <person name="Copeland A."/>
            <person name="Glavina Del Rio T."/>
            <person name="Nolan M."/>
            <person name="Chen F."/>
            <person name="Lucas S."/>
            <person name="Tice H."/>
            <person name="Cheng J.F."/>
            <person name="Bruce D."/>
            <person name="Goodwin L."/>
            <person name="Pitluck S."/>
            <person name="Pati A."/>
            <person name="Mavromatis K."/>
            <person name="Chen A."/>
            <person name="Palaniappan K."/>
            <person name="D'haeseleer P."/>
            <person name="Chain P."/>
            <person name="Bristow J."/>
            <person name="Eisen J.A."/>
            <person name="Markowitz V."/>
            <person name="Hugenholtz P."/>
            <person name="Goker M."/>
            <person name="Pukall R."/>
            <person name="Klenk H.P."/>
            <person name="Kyrpides N.C."/>
        </authorList>
    </citation>
    <scope>NUCLEOTIDE SEQUENCE [LARGE SCALE GENOMIC DNA]</scope>
    <source>
        <strain evidence="5">ATCC 51767 / DSM 10542 / NCFB 3025 / ST-74</strain>
    </source>
</reference>
<dbReference type="STRING" id="446469.Sked_09310"/>
<name>D1BCN3_SANKS</name>
<keyword evidence="2" id="KW-0472">Membrane</keyword>
<dbReference type="Proteomes" id="UP000000322">
    <property type="component" value="Chromosome"/>
</dbReference>
<proteinExistence type="predicted"/>
<accession>D1BCN3</accession>
<protein>
    <recommendedName>
        <fullName evidence="3">DUF4350 domain-containing protein</fullName>
    </recommendedName>
</protein>
<feature type="domain" description="DUF4350" evidence="3">
    <location>
        <begin position="89"/>
        <end position="267"/>
    </location>
</feature>
<keyword evidence="5" id="KW-1185">Reference proteome</keyword>
<keyword evidence="2" id="KW-0812">Transmembrane</keyword>
<evidence type="ECO:0000313" key="4">
    <source>
        <dbReference type="EMBL" id="ACZ20881.1"/>
    </source>
</evidence>
<dbReference type="KEGG" id="ske:Sked_09310"/>
<feature type="compositionally biased region" description="Low complexity" evidence="1">
    <location>
        <begin position="26"/>
        <end position="49"/>
    </location>
</feature>
<dbReference type="HOGENOM" id="CLU_037015_1_0_11"/>
<dbReference type="AlphaFoldDB" id="D1BCN3"/>
<dbReference type="eggNOG" id="ENOG502ZY4N">
    <property type="taxonomic scope" value="Bacteria"/>
</dbReference>
<keyword evidence="2" id="KW-1133">Transmembrane helix</keyword>
<dbReference type="RefSeq" id="WP_012865950.1">
    <property type="nucleotide sequence ID" value="NC_013521.1"/>
</dbReference>
<evidence type="ECO:0000256" key="1">
    <source>
        <dbReference type="SAM" id="MobiDB-lite"/>
    </source>
</evidence>
<evidence type="ECO:0000259" key="3">
    <source>
        <dbReference type="Pfam" id="PF14258"/>
    </source>
</evidence>
<dbReference type="EMBL" id="CP001819">
    <property type="protein sequence ID" value="ACZ20881.1"/>
    <property type="molecule type" value="Genomic_DNA"/>
</dbReference>